<comment type="caution">
    <text evidence="1">The sequence shown here is derived from an EMBL/GenBank/DDBJ whole genome shotgun (WGS) entry which is preliminary data.</text>
</comment>
<feature type="non-terminal residue" evidence="1">
    <location>
        <position position="1"/>
    </location>
</feature>
<organism evidence="1 2">
    <name type="scientific">Mycena belliarum</name>
    <dbReference type="NCBI Taxonomy" id="1033014"/>
    <lineage>
        <taxon>Eukaryota</taxon>
        <taxon>Fungi</taxon>
        <taxon>Dikarya</taxon>
        <taxon>Basidiomycota</taxon>
        <taxon>Agaricomycotina</taxon>
        <taxon>Agaricomycetes</taxon>
        <taxon>Agaricomycetidae</taxon>
        <taxon>Agaricales</taxon>
        <taxon>Marasmiineae</taxon>
        <taxon>Mycenaceae</taxon>
        <taxon>Mycena</taxon>
    </lineage>
</organism>
<proteinExistence type="predicted"/>
<evidence type="ECO:0000313" key="2">
    <source>
        <dbReference type="Proteomes" id="UP001222325"/>
    </source>
</evidence>
<evidence type="ECO:0000313" key="1">
    <source>
        <dbReference type="EMBL" id="KAJ7062980.1"/>
    </source>
</evidence>
<accession>A0AAD6TL89</accession>
<protein>
    <submittedName>
        <fullName evidence="1">Uncharacterized protein</fullName>
    </submittedName>
</protein>
<keyword evidence="2" id="KW-1185">Reference proteome</keyword>
<dbReference type="Proteomes" id="UP001222325">
    <property type="component" value="Unassembled WGS sequence"/>
</dbReference>
<gene>
    <name evidence="1" type="ORF">B0H15DRAFT_794756</name>
</gene>
<dbReference type="EMBL" id="JARJCN010000215">
    <property type="protein sequence ID" value="KAJ7062980.1"/>
    <property type="molecule type" value="Genomic_DNA"/>
</dbReference>
<dbReference type="AlphaFoldDB" id="A0AAD6TL89"/>
<reference evidence="1" key="1">
    <citation type="submission" date="2023-03" db="EMBL/GenBank/DDBJ databases">
        <title>Massive genome expansion in bonnet fungi (Mycena s.s.) driven by repeated elements and novel gene families across ecological guilds.</title>
        <authorList>
            <consortium name="Lawrence Berkeley National Laboratory"/>
            <person name="Harder C.B."/>
            <person name="Miyauchi S."/>
            <person name="Viragh M."/>
            <person name="Kuo A."/>
            <person name="Thoen E."/>
            <person name="Andreopoulos B."/>
            <person name="Lu D."/>
            <person name="Skrede I."/>
            <person name="Drula E."/>
            <person name="Henrissat B."/>
            <person name="Morin E."/>
            <person name="Kohler A."/>
            <person name="Barry K."/>
            <person name="LaButti K."/>
            <person name="Morin E."/>
            <person name="Salamov A."/>
            <person name="Lipzen A."/>
            <person name="Mereny Z."/>
            <person name="Hegedus B."/>
            <person name="Baldrian P."/>
            <person name="Stursova M."/>
            <person name="Weitz H."/>
            <person name="Taylor A."/>
            <person name="Grigoriev I.V."/>
            <person name="Nagy L.G."/>
            <person name="Martin F."/>
            <person name="Kauserud H."/>
        </authorList>
    </citation>
    <scope>NUCLEOTIDE SEQUENCE</scope>
    <source>
        <strain evidence="1">CBHHK173m</strain>
    </source>
</reference>
<name>A0AAD6TL89_9AGAR</name>
<sequence>LSRPRHPLSSRPRTEAEFGESWWAWWRALQPKWRNIGSGTIWPQQFGRRLATGDGAWTPLRHPGPNGVFLVILGLFWWGHALAKNRDASMPWGKGKGEVGWTTGVSDVTWMVEGLIEANAKAEAGGPQGDTE</sequence>